<keyword evidence="3" id="KW-1185">Reference proteome</keyword>
<dbReference type="InterPro" id="IPR032060">
    <property type="entry name" value="MGA_dom"/>
</dbReference>
<feature type="compositionally biased region" description="Basic and acidic residues" evidence="1">
    <location>
        <begin position="450"/>
        <end position="464"/>
    </location>
</feature>
<dbReference type="OrthoDB" id="6344346at2759"/>
<evidence type="ECO:0000313" key="3">
    <source>
        <dbReference type="Proteomes" id="UP000076858"/>
    </source>
</evidence>
<feature type="compositionally biased region" description="Polar residues" evidence="1">
    <location>
        <begin position="485"/>
        <end position="494"/>
    </location>
</feature>
<dbReference type="Proteomes" id="UP000076858">
    <property type="component" value="Unassembled WGS sequence"/>
</dbReference>
<dbReference type="AlphaFoldDB" id="A0A0P5DBE4"/>
<reference evidence="2 3" key="1">
    <citation type="submission" date="2016-03" db="EMBL/GenBank/DDBJ databases">
        <title>EvidentialGene: Evidence-directed Construction of Genes on Genomes.</title>
        <authorList>
            <person name="Gilbert D.G."/>
            <person name="Choi J.-H."/>
            <person name="Mockaitis K."/>
            <person name="Colbourne J."/>
            <person name="Pfrender M."/>
        </authorList>
    </citation>
    <scope>NUCLEOTIDE SEQUENCE [LARGE SCALE GENOMIC DNA]</scope>
    <source>
        <strain evidence="2 3">Xinb3</strain>
        <tissue evidence="2">Complete organism</tissue>
    </source>
</reference>
<feature type="region of interest" description="Disordered" evidence="1">
    <location>
        <begin position="450"/>
        <end position="508"/>
    </location>
</feature>
<evidence type="ECO:0000256" key="1">
    <source>
        <dbReference type="SAM" id="MobiDB-lite"/>
    </source>
</evidence>
<name>A0A0P5DBE4_9CRUS</name>
<proteinExistence type="predicted"/>
<feature type="region of interest" description="Disordered" evidence="1">
    <location>
        <begin position="223"/>
        <end position="243"/>
    </location>
</feature>
<dbReference type="Pfam" id="PF16059">
    <property type="entry name" value="MGA_dom"/>
    <property type="match status" value="1"/>
</dbReference>
<gene>
    <name evidence="2" type="ORF">APZ42_022108</name>
</gene>
<organism evidence="2 3">
    <name type="scientific">Daphnia magna</name>
    <dbReference type="NCBI Taxonomy" id="35525"/>
    <lineage>
        <taxon>Eukaryota</taxon>
        <taxon>Metazoa</taxon>
        <taxon>Ecdysozoa</taxon>
        <taxon>Arthropoda</taxon>
        <taxon>Crustacea</taxon>
        <taxon>Branchiopoda</taxon>
        <taxon>Diplostraca</taxon>
        <taxon>Cladocera</taxon>
        <taxon>Anomopoda</taxon>
        <taxon>Daphniidae</taxon>
        <taxon>Daphnia</taxon>
    </lineage>
</organism>
<evidence type="ECO:0000313" key="2">
    <source>
        <dbReference type="EMBL" id="KZS12863.1"/>
    </source>
</evidence>
<protein>
    <submittedName>
        <fullName evidence="2">Uncharacterized protein</fullName>
    </submittedName>
</protein>
<sequence>MQYDGSVSSIRAVQKCLTPKDSLWISENGSTLSGLVKSSEMSLSTESQLELETHHSSTIFCDMMSPDEWKSSLPLVFQQNGACSIANSPTSPSNSIEDLVLELENSSQDVDLGSPFAGCPDNLLFKVSSTDKYEEDELVCNMDTDANDMLYEMMETEKEIDPCTKIPLQNDKPQSLVEIGAELEAEEIGNRQKSSDPLSTFLQLVDKSKSGQVPAQVTHLTATREPQFGATENASISEKEKKEASLQRLTSRLANVIHCNSPDNANILQKATSTISTLRQQACDLMSTYSQLKFQNDELIQKQQQLHSEQFLGESSETLSGCPLIIEVLIPSRGAKKAFDSAPLYHHIPIEDGQIPITSGDESFSMADDILEEPYEEQYDAQTHLRLVPSKANPCKNKKLPCQLGCICSSLEAGKLPIEHCKNPSCMLESRCTQPHDPSHTSNIVFPITKERRTADIEEGKRESNLNPESISTRRRSRTTKVSELRSSGSSSKNKIPLVKMERRSREKPKKNVIFLNDPKIDPKDPKLLNDCNVCLVKLDPRALHRKPNGSFDAKLYMKCYVTLQRLQTKQDQPLFCTYDR</sequence>
<accession>A0A0P5DBE4</accession>
<comment type="caution">
    <text evidence="2">The sequence shown here is derived from an EMBL/GenBank/DDBJ whole genome shotgun (WGS) entry which is preliminary data.</text>
</comment>
<dbReference type="EMBL" id="LRGB01001348">
    <property type="protein sequence ID" value="KZS12863.1"/>
    <property type="molecule type" value="Genomic_DNA"/>
</dbReference>